<sequence>MSRGSQPELVPYSSWFGPIPAWRLAILADVGAAAYVLLPQVVDHARPSPWWLVGAVAVGALLGVPMGRQDARGTMGPRPGRNGRLVWPGLVAFVVLAIGLPFTLTLAESAYLYAPLLLVVLGVSGVTGEWSRDRLLASEASRT</sequence>
<keyword evidence="1" id="KW-1133">Transmembrane helix</keyword>
<dbReference type="AlphaFoldDB" id="A0A4V1RLR0"/>
<reference evidence="2 3" key="1">
    <citation type="submission" date="2019-01" db="EMBL/GenBank/DDBJ databases">
        <title>Novel species of Nocardioides.</title>
        <authorList>
            <person name="Liu Q."/>
            <person name="Xin Y.-H."/>
        </authorList>
    </citation>
    <scope>NUCLEOTIDE SEQUENCE [LARGE SCALE GENOMIC DNA]</scope>
    <source>
        <strain evidence="2 3">HLT3-15</strain>
    </source>
</reference>
<dbReference type="OrthoDB" id="9943596at2"/>
<dbReference type="EMBL" id="SDWS01000001">
    <property type="protein sequence ID" value="RYB96652.1"/>
    <property type="molecule type" value="Genomic_DNA"/>
</dbReference>
<evidence type="ECO:0000313" key="2">
    <source>
        <dbReference type="EMBL" id="RYB96652.1"/>
    </source>
</evidence>
<feature type="transmembrane region" description="Helical" evidence="1">
    <location>
        <begin position="110"/>
        <end position="128"/>
    </location>
</feature>
<dbReference type="RefSeq" id="WP_129473600.1">
    <property type="nucleotide sequence ID" value="NZ_SDWS01000001.1"/>
</dbReference>
<protein>
    <submittedName>
        <fullName evidence="2">Uncharacterized protein</fullName>
    </submittedName>
</protein>
<keyword evidence="1" id="KW-0472">Membrane</keyword>
<comment type="caution">
    <text evidence="2">The sequence shown here is derived from an EMBL/GenBank/DDBJ whole genome shotgun (WGS) entry which is preliminary data.</text>
</comment>
<feature type="transmembrane region" description="Helical" evidence="1">
    <location>
        <begin position="48"/>
        <end position="64"/>
    </location>
</feature>
<keyword evidence="1" id="KW-0812">Transmembrane</keyword>
<feature type="transmembrane region" description="Helical" evidence="1">
    <location>
        <begin position="85"/>
        <end position="104"/>
    </location>
</feature>
<evidence type="ECO:0000256" key="1">
    <source>
        <dbReference type="SAM" id="Phobius"/>
    </source>
</evidence>
<name>A0A4V1RLR0_9ACTN</name>
<organism evidence="2 3">
    <name type="scientific">Nocardioides glacieisoli</name>
    <dbReference type="NCBI Taxonomy" id="1168730"/>
    <lineage>
        <taxon>Bacteria</taxon>
        <taxon>Bacillati</taxon>
        <taxon>Actinomycetota</taxon>
        <taxon>Actinomycetes</taxon>
        <taxon>Propionibacteriales</taxon>
        <taxon>Nocardioidaceae</taxon>
        <taxon>Nocardioides</taxon>
    </lineage>
</organism>
<gene>
    <name evidence="2" type="ORF">EUA06_03575</name>
</gene>
<proteinExistence type="predicted"/>
<dbReference type="Proteomes" id="UP000291838">
    <property type="component" value="Unassembled WGS sequence"/>
</dbReference>
<feature type="transmembrane region" description="Helical" evidence="1">
    <location>
        <begin position="21"/>
        <end position="42"/>
    </location>
</feature>
<keyword evidence="3" id="KW-1185">Reference proteome</keyword>
<accession>A0A4V1RLR0</accession>
<evidence type="ECO:0000313" key="3">
    <source>
        <dbReference type="Proteomes" id="UP000291838"/>
    </source>
</evidence>